<evidence type="ECO:0000313" key="2">
    <source>
        <dbReference type="WBParaSite" id="nRc.2.0.1.t02573-RA"/>
    </source>
</evidence>
<dbReference type="AlphaFoldDB" id="A0A915HKS9"/>
<keyword evidence="1" id="KW-1185">Reference proteome</keyword>
<dbReference type="GO" id="GO:0006508">
    <property type="term" value="P:proteolysis"/>
    <property type="evidence" value="ECO:0007669"/>
    <property type="project" value="InterPro"/>
</dbReference>
<protein>
    <submittedName>
        <fullName evidence="2">Peptidase A2 domain-containing protein</fullName>
    </submittedName>
</protein>
<dbReference type="GO" id="GO:0004190">
    <property type="term" value="F:aspartic-type endopeptidase activity"/>
    <property type="evidence" value="ECO:0007669"/>
    <property type="project" value="InterPro"/>
</dbReference>
<dbReference type="Proteomes" id="UP000887565">
    <property type="component" value="Unplaced"/>
</dbReference>
<organism evidence="1 2">
    <name type="scientific">Romanomermis culicivorax</name>
    <name type="common">Nematode worm</name>
    <dbReference type="NCBI Taxonomy" id="13658"/>
    <lineage>
        <taxon>Eukaryota</taxon>
        <taxon>Metazoa</taxon>
        <taxon>Ecdysozoa</taxon>
        <taxon>Nematoda</taxon>
        <taxon>Enoplea</taxon>
        <taxon>Dorylaimia</taxon>
        <taxon>Mermithida</taxon>
        <taxon>Mermithoidea</taxon>
        <taxon>Mermithidae</taxon>
        <taxon>Romanomermis</taxon>
    </lineage>
</organism>
<dbReference type="InterPro" id="IPR021109">
    <property type="entry name" value="Peptidase_aspartic_dom_sf"/>
</dbReference>
<dbReference type="PROSITE" id="PS00141">
    <property type="entry name" value="ASP_PROTEASE"/>
    <property type="match status" value="1"/>
</dbReference>
<dbReference type="InterPro" id="IPR001969">
    <property type="entry name" value="Aspartic_peptidase_AS"/>
</dbReference>
<name>A0A915HKS9_ROMCU</name>
<sequence length="337" mass="38447">MQNQIVVQQQKITVLETASSSHPLGLLPTELGGYVFPNPSHTLPADNPHDADVSNDVFQLTRKEMLQISNQIQQGMANFTLRISNLNQQFRDNPPLPESDKTEKERDQMIITQFYSKASPVIQATMDKHNGQIVSLQDLDTMESFENTISTLSTSNRTPGLFRQLTPEESMFFQKYYERRPLEIEAKIGNWRGLALLDTGATTSVMGCDMYRHITHMEPNNLPTSGYITVANGQRVPTLGPNKLLERKMLLPIFLAQSTESTKPTTRSPQHRMWLKQWIKLILSKHGPKPGKNWLHGHKLTCRSLKHRKRKTLSTRPTYQIKINGHLRSNKSPTLKE</sequence>
<dbReference type="SUPFAM" id="SSF50630">
    <property type="entry name" value="Acid proteases"/>
    <property type="match status" value="1"/>
</dbReference>
<dbReference type="WBParaSite" id="nRc.2.0.1.t02573-RA">
    <property type="protein sequence ID" value="nRc.2.0.1.t02573-RA"/>
    <property type="gene ID" value="nRc.2.0.1.g02573"/>
</dbReference>
<reference evidence="2" key="1">
    <citation type="submission" date="2022-11" db="UniProtKB">
        <authorList>
            <consortium name="WormBaseParasite"/>
        </authorList>
    </citation>
    <scope>IDENTIFICATION</scope>
</reference>
<evidence type="ECO:0000313" key="1">
    <source>
        <dbReference type="Proteomes" id="UP000887565"/>
    </source>
</evidence>
<accession>A0A915HKS9</accession>
<proteinExistence type="predicted"/>